<dbReference type="PATRIC" id="fig|1291734.4.peg.1675"/>
<organism evidence="2 3">
    <name type="scientific">Lacticaseibacillus nasuensis JCM 17158</name>
    <dbReference type="NCBI Taxonomy" id="1291734"/>
    <lineage>
        <taxon>Bacteria</taxon>
        <taxon>Bacillati</taxon>
        <taxon>Bacillota</taxon>
        <taxon>Bacilli</taxon>
        <taxon>Lactobacillales</taxon>
        <taxon>Lactobacillaceae</taxon>
        <taxon>Lacticaseibacillus</taxon>
    </lineage>
</organism>
<protein>
    <recommendedName>
        <fullName evidence="1">PepSY domain-containing protein</fullName>
    </recommendedName>
</protein>
<dbReference type="RefSeq" id="WP_056951135.1">
    <property type="nucleotide sequence ID" value="NZ_AZDJ01000022.1"/>
</dbReference>
<proteinExistence type="predicted"/>
<evidence type="ECO:0000259" key="1">
    <source>
        <dbReference type="Pfam" id="PF03413"/>
    </source>
</evidence>
<dbReference type="EMBL" id="AZDJ01000022">
    <property type="protein sequence ID" value="KRK72654.1"/>
    <property type="molecule type" value="Genomic_DNA"/>
</dbReference>
<gene>
    <name evidence="2" type="ORF">FD02_GL001627</name>
</gene>
<dbReference type="InterPro" id="IPR025711">
    <property type="entry name" value="PepSY"/>
</dbReference>
<feature type="domain" description="PepSY" evidence="1">
    <location>
        <begin position="131"/>
        <end position="184"/>
    </location>
</feature>
<evidence type="ECO:0000313" key="2">
    <source>
        <dbReference type="EMBL" id="KRK72654.1"/>
    </source>
</evidence>
<feature type="domain" description="PepSY" evidence="1">
    <location>
        <begin position="43"/>
        <end position="99"/>
    </location>
</feature>
<dbReference type="Pfam" id="PF03413">
    <property type="entry name" value="PepSY"/>
    <property type="match status" value="2"/>
</dbReference>
<comment type="caution">
    <text evidence="2">The sequence shown here is derived from an EMBL/GenBank/DDBJ whole genome shotgun (WGS) entry which is preliminary data.</text>
</comment>
<sequence>MKKSLWFSLGIAVLLLAGCQPSTRPTKTPVAQSSTSVAKPTVKLTIDQAWQLFTQQFDGAVVTGMDIEAKHGSEQWEVKGVSKTREYELTLDASSGKVLHSSDEALDADDRNSEYANDAINQDGLEKLTSITKIAENQVGSGTATSWDLDQDDGRTVWEVEINHGTHSTNVKIDAYSGEILDMEQDD</sequence>
<evidence type="ECO:0000313" key="3">
    <source>
        <dbReference type="Proteomes" id="UP000051804"/>
    </source>
</evidence>
<keyword evidence="3" id="KW-1185">Reference proteome</keyword>
<dbReference type="Proteomes" id="UP000051804">
    <property type="component" value="Unassembled WGS sequence"/>
</dbReference>
<reference evidence="2 3" key="1">
    <citation type="journal article" date="2015" name="Genome Announc.">
        <title>Expanding the biotechnology potential of lactobacilli through comparative genomics of 213 strains and associated genera.</title>
        <authorList>
            <person name="Sun Z."/>
            <person name="Harris H.M."/>
            <person name="McCann A."/>
            <person name="Guo C."/>
            <person name="Argimon S."/>
            <person name="Zhang W."/>
            <person name="Yang X."/>
            <person name="Jeffery I.B."/>
            <person name="Cooney J.C."/>
            <person name="Kagawa T.F."/>
            <person name="Liu W."/>
            <person name="Song Y."/>
            <person name="Salvetti E."/>
            <person name="Wrobel A."/>
            <person name="Rasinkangas P."/>
            <person name="Parkhill J."/>
            <person name="Rea M.C."/>
            <person name="O'Sullivan O."/>
            <person name="Ritari J."/>
            <person name="Douillard F.P."/>
            <person name="Paul Ross R."/>
            <person name="Yang R."/>
            <person name="Briner A.E."/>
            <person name="Felis G.E."/>
            <person name="de Vos W.M."/>
            <person name="Barrangou R."/>
            <person name="Klaenhammer T.R."/>
            <person name="Caufield P.W."/>
            <person name="Cui Y."/>
            <person name="Zhang H."/>
            <person name="O'Toole P.W."/>
        </authorList>
    </citation>
    <scope>NUCLEOTIDE SEQUENCE [LARGE SCALE GENOMIC DNA]</scope>
    <source>
        <strain evidence="2 3">JCM 17158</strain>
    </source>
</reference>
<dbReference type="PROSITE" id="PS51257">
    <property type="entry name" value="PROKAR_LIPOPROTEIN"/>
    <property type="match status" value="1"/>
</dbReference>
<name>A0A0R1JMS6_9LACO</name>
<dbReference type="AlphaFoldDB" id="A0A0R1JMS6"/>
<dbReference type="Gene3D" id="3.10.450.40">
    <property type="match status" value="2"/>
</dbReference>
<dbReference type="STRING" id="1291734.FD02_GL001627"/>
<accession>A0A0R1JMS6</accession>